<name>A0A812SLL4_SYMPI</name>
<organism evidence="1 2">
    <name type="scientific">Symbiodinium pilosum</name>
    <name type="common">Dinoflagellate</name>
    <dbReference type="NCBI Taxonomy" id="2952"/>
    <lineage>
        <taxon>Eukaryota</taxon>
        <taxon>Sar</taxon>
        <taxon>Alveolata</taxon>
        <taxon>Dinophyceae</taxon>
        <taxon>Suessiales</taxon>
        <taxon>Symbiodiniaceae</taxon>
        <taxon>Symbiodinium</taxon>
    </lineage>
</organism>
<keyword evidence="2" id="KW-1185">Reference proteome</keyword>
<dbReference type="Proteomes" id="UP000649617">
    <property type="component" value="Unassembled WGS sequence"/>
</dbReference>
<accession>A0A812SLL4</accession>
<evidence type="ECO:0000313" key="2">
    <source>
        <dbReference type="Proteomes" id="UP000649617"/>
    </source>
</evidence>
<dbReference type="OrthoDB" id="433026at2759"/>
<proteinExistence type="predicted"/>
<dbReference type="AlphaFoldDB" id="A0A812SLL4"/>
<dbReference type="EMBL" id="CAJNIZ010025491">
    <property type="protein sequence ID" value="CAE7484359.1"/>
    <property type="molecule type" value="Genomic_DNA"/>
</dbReference>
<evidence type="ECO:0000313" key="1">
    <source>
        <dbReference type="EMBL" id="CAE7484359.1"/>
    </source>
</evidence>
<reference evidence="1" key="1">
    <citation type="submission" date="2021-02" db="EMBL/GenBank/DDBJ databases">
        <authorList>
            <person name="Dougan E. K."/>
            <person name="Rhodes N."/>
            <person name="Thang M."/>
            <person name="Chan C."/>
        </authorList>
    </citation>
    <scope>NUCLEOTIDE SEQUENCE</scope>
</reference>
<comment type="caution">
    <text evidence="1">The sequence shown here is derived from an EMBL/GenBank/DDBJ whole genome shotgun (WGS) entry which is preliminary data.</text>
</comment>
<protein>
    <submittedName>
        <fullName evidence="1">Uncharacterized protein</fullName>
    </submittedName>
</protein>
<sequence>MQPHSEHTQLLLQHAVYRGDDPFKNLNSVWLGGGDKGELKEACQSLPACFLQSTYISGRFR</sequence>
<gene>
    <name evidence="1" type="ORF">SPIL2461_LOCUS12402</name>
</gene>